<comment type="caution">
    <text evidence="2">The sequence shown here is derived from an EMBL/GenBank/DDBJ whole genome shotgun (WGS) entry which is preliminary data.</text>
</comment>
<evidence type="ECO:0000256" key="1">
    <source>
        <dbReference type="ARBA" id="ARBA00022801"/>
    </source>
</evidence>
<feature type="non-terminal residue" evidence="2">
    <location>
        <position position="183"/>
    </location>
</feature>
<organism evidence="2">
    <name type="scientific">marine sediment metagenome</name>
    <dbReference type="NCBI Taxonomy" id="412755"/>
    <lineage>
        <taxon>unclassified sequences</taxon>
        <taxon>metagenomes</taxon>
        <taxon>ecological metagenomes</taxon>
    </lineage>
</organism>
<protein>
    <submittedName>
        <fullName evidence="2">Uncharacterized protein</fullName>
    </submittedName>
</protein>
<reference evidence="2" key="1">
    <citation type="journal article" date="2015" name="Nature">
        <title>Complex archaea that bridge the gap between prokaryotes and eukaryotes.</title>
        <authorList>
            <person name="Spang A."/>
            <person name="Saw J.H."/>
            <person name="Jorgensen S.L."/>
            <person name="Zaremba-Niedzwiedzka K."/>
            <person name="Martijn J."/>
            <person name="Lind A.E."/>
            <person name="van Eijk R."/>
            <person name="Schleper C."/>
            <person name="Guy L."/>
            <person name="Ettema T.J."/>
        </authorList>
    </citation>
    <scope>NUCLEOTIDE SEQUENCE</scope>
</reference>
<dbReference type="PROSITE" id="PS00136">
    <property type="entry name" value="SUBTILASE_ASP"/>
    <property type="match status" value="1"/>
</dbReference>
<keyword evidence="1" id="KW-0378">Hydrolase</keyword>
<proteinExistence type="predicted"/>
<dbReference type="AlphaFoldDB" id="A0A0F9BTM7"/>
<evidence type="ECO:0000313" key="2">
    <source>
        <dbReference type="EMBL" id="KKL17222.1"/>
    </source>
</evidence>
<dbReference type="EMBL" id="LAZR01039342">
    <property type="protein sequence ID" value="KKL17222.1"/>
    <property type="molecule type" value="Genomic_DNA"/>
</dbReference>
<dbReference type="InterPro" id="IPR023827">
    <property type="entry name" value="Peptidase_S8_Asp-AS"/>
</dbReference>
<name>A0A0F9BTM7_9ZZZZ</name>
<dbReference type="GO" id="GO:0016787">
    <property type="term" value="F:hydrolase activity"/>
    <property type="evidence" value="ECO:0007669"/>
    <property type="project" value="UniProtKB-KW"/>
</dbReference>
<sequence length="183" mass="18711">MTIVHVGAVGGANSKAGNQASIAMNVDNTVEVGNAIILCVAKDNINTTFVDHNEFTSVIDSQTNTWTKAVERTNAANAKASTVGAIFFTTVTTELVGATDTITVNFAASNSNDASAVIADEFTITNEIIAVIDSGVAQADGADLPSIALSGLANSEHLFIYGGMKENAGITYTAGTGATLFTS</sequence>
<accession>A0A0F9BTM7</accession>
<gene>
    <name evidence="2" type="ORF">LCGC14_2487740</name>
</gene>